<evidence type="ECO:0000313" key="6">
    <source>
        <dbReference type="EMBL" id="EQD67398.1"/>
    </source>
</evidence>
<dbReference type="Gene3D" id="1.10.10.10">
    <property type="entry name" value="Winged helix-like DNA-binding domain superfamily/Winged helix DNA-binding domain"/>
    <property type="match status" value="1"/>
</dbReference>
<dbReference type="InterPro" id="IPR013249">
    <property type="entry name" value="RNA_pol_sigma70_r4_t2"/>
</dbReference>
<proteinExistence type="predicted"/>
<sequence length="116" mass="13252">FKVATQYALMQLRRRRVESAVISGPAGMEQVPDLRGEPERRVMAEQIEQRVAQVIGELPSALRTVFVLAHVQGESRKEIARRLGISERRVDKRMTRALKQCRVRLSMQGIDLVEVD</sequence>
<feature type="non-terminal residue" evidence="6">
    <location>
        <position position="1"/>
    </location>
</feature>
<dbReference type="CDD" id="cd06171">
    <property type="entry name" value="Sigma70_r4"/>
    <property type="match status" value="1"/>
</dbReference>
<dbReference type="PANTHER" id="PTHR43133:SF8">
    <property type="entry name" value="RNA POLYMERASE SIGMA FACTOR HI_1459-RELATED"/>
    <property type="match status" value="1"/>
</dbReference>
<accession>T1BFQ3</accession>
<dbReference type="InterPro" id="IPR014284">
    <property type="entry name" value="RNA_pol_sigma-70_dom"/>
</dbReference>
<gene>
    <name evidence="6" type="ORF">B1A_07725</name>
</gene>
<dbReference type="NCBIfam" id="TIGR02937">
    <property type="entry name" value="sigma70-ECF"/>
    <property type="match status" value="1"/>
</dbReference>
<dbReference type="GO" id="GO:0016987">
    <property type="term" value="F:sigma factor activity"/>
    <property type="evidence" value="ECO:0007669"/>
    <property type="project" value="UniProtKB-KW"/>
</dbReference>
<dbReference type="InterPro" id="IPR036388">
    <property type="entry name" value="WH-like_DNA-bd_sf"/>
</dbReference>
<dbReference type="InterPro" id="IPR013324">
    <property type="entry name" value="RNA_pol_sigma_r3/r4-like"/>
</dbReference>
<dbReference type="InterPro" id="IPR039425">
    <property type="entry name" value="RNA_pol_sigma-70-like"/>
</dbReference>
<comment type="caution">
    <text evidence="6">The sequence shown here is derived from an EMBL/GenBank/DDBJ whole genome shotgun (WGS) entry which is preliminary data.</text>
</comment>
<keyword evidence="3" id="KW-0238">DNA-binding</keyword>
<evidence type="ECO:0000256" key="2">
    <source>
        <dbReference type="ARBA" id="ARBA00023082"/>
    </source>
</evidence>
<reference evidence="6" key="1">
    <citation type="submission" date="2013-08" db="EMBL/GenBank/DDBJ databases">
        <authorList>
            <person name="Mendez C."/>
            <person name="Richter M."/>
            <person name="Ferrer M."/>
            <person name="Sanchez J."/>
        </authorList>
    </citation>
    <scope>NUCLEOTIDE SEQUENCE</scope>
</reference>
<evidence type="ECO:0000256" key="4">
    <source>
        <dbReference type="ARBA" id="ARBA00023163"/>
    </source>
</evidence>
<keyword evidence="1" id="KW-0805">Transcription regulation</keyword>
<keyword evidence="2" id="KW-0731">Sigma factor</keyword>
<protein>
    <submittedName>
        <fullName evidence="6">RNA polymerase sigma factor 70, region 4 type 2 domain protein</fullName>
    </submittedName>
</protein>
<name>T1BFQ3_9ZZZZ</name>
<keyword evidence="4" id="KW-0804">Transcription</keyword>
<reference evidence="6" key="2">
    <citation type="journal article" date="2014" name="ISME J.">
        <title>Microbial stratification in low pH oxic and suboxic macroscopic growths along an acid mine drainage.</title>
        <authorList>
            <person name="Mendez-Garcia C."/>
            <person name="Mesa V."/>
            <person name="Sprenger R.R."/>
            <person name="Richter M."/>
            <person name="Diez M.S."/>
            <person name="Solano J."/>
            <person name="Bargiela R."/>
            <person name="Golyshina O.V."/>
            <person name="Manteca A."/>
            <person name="Ramos J.L."/>
            <person name="Gallego J.R."/>
            <person name="Llorente I."/>
            <person name="Martins Dos Santos V.A."/>
            <person name="Jensen O.N."/>
            <person name="Pelaez A.I."/>
            <person name="Sanchez J."/>
            <person name="Ferrer M."/>
        </authorList>
    </citation>
    <scope>NUCLEOTIDE SEQUENCE</scope>
</reference>
<dbReference type="Pfam" id="PF08281">
    <property type="entry name" value="Sigma70_r4_2"/>
    <property type="match status" value="1"/>
</dbReference>
<dbReference type="GO" id="GO:0006352">
    <property type="term" value="P:DNA-templated transcription initiation"/>
    <property type="evidence" value="ECO:0007669"/>
    <property type="project" value="InterPro"/>
</dbReference>
<evidence type="ECO:0000259" key="5">
    <source>
        <dbReference type="Pfam" id="PF08281"/>
    </source>
</evidence>
<evidence type="ECO:0000256" key="3">
    <source>
        <dbReference type="ARBA" id="ARBA00023125"/>
    </source>
</evidence>
<dbReference type="AlphaFoldDB" id="T1BFQ3"/>
<organism evidence="6">
    <name type="scientific">mine drainage metagenome</name>
    <dbReference type="NCBI Taxonomy" id="410659"/>
    <lineage>
        <taxon>unclassified sequences</taxon>
        <taxon>metagenomes</taxon>
        <taxon>ecological metagenomes</taxon>
    </lineage>
</organism>
<dbReference type="GO" id="GO:0003677">
    <property type="term" value="F:DNA binding"/>
    <property type="evidence" value="ECO:0007669"/>
    <property type="project" value="UniProtKB-KW"/>
</dbReference>
<feature type="domain" description="RNA polymerase sigma factor 70 region 4 type 2" evidence="5">
    <location>
        <begin position="49"/>
        <end position="101"/>
    </location>
</feature>
<dbReference type="EMBL" id="AUZX01005549">
    <property type="protein sequence ID" value="EQD67398.1"/>
    <property type="molecule type" value="Genomic_DNA"/>
</dbReference>
<dbReference type="PANTHER" id="PTHR43133">
    <property type="entry name" value="RNA POLYMERASE ECF-TYPE SIGMA FACTO"/>
    <property type="match status" value="1"/>
</dbReference>
<evidence type="ECO:0000256" key="1">
    <source>
        <dbReference type="ARBA" id="ARBA00023015"/>
    </source>
</evidence>
<dbReference type="SUPFAM" id="SSF88659">
    <property type="entry name" value="Sigma3 and sigma4 domains of RNA polymerase sigma factors"/>
    <property type="match status" value="1"/>
</dbReference>